<reference evidence="1" key="1">
    <citation type="submission" date="2021-05" db="EMBL/GenBank/DDBJ databases">
        <authorList>
            <person name="Scholz U."/>
            <person name="Mascher M."/>
            <person name="Fiebig A."/>
        </authorList>
    </citation>
    <scope>NUCLEOTIDE SEQUENCE [LARGE SCALE GENOMIC DNA]</scope>
</reference>
<reference evidence="1" key="2">
    <citation type="submission" date="2025-09" db="UniProtKB">
        <authorList>
            <consortium name="EnsemblPlants"/>
        </authorList>
    </citation>
    <scope>IDENTIFICATION</scope>
</reference>
<sequence length="751" mass="85868">MQKLGLSGLRSLEGFRSLAGPTSTNGKPTNPKPSSDVGGGSYGSFANLKITAEKLVKEQASVKTDLEMTHTKLKKATEQINMLEAKLQQAVNENMKLKVKQTEDSKLWKGLDSKVSSTKTLCDQLTETLQQLASQAERAEEDKKVFEETLGKSSKALDEFDRSLHDTSAKLECAEQSIMSGKQEILRIKQEKEEMDRSYKEQINVNDTTIREKDSLIKQLEVSVEENKARLLCADSRLQCMEQELKLKQDVCTSLKENLAGAEKEKNDLELRNQGYSLEVERLSKDNKDANALLSSFVAKVAELDKEHASMSNHVSLLLSSFEKYYGMEELIQKSLKLESDNQELLGRVQSVLDEKSTDTESLQHEIAKRDLQAETFEKQISELRGFLDEKEQLYISSIEREKSLEEQKLQVQASLAATECQLTEAKKQYDVMLVGKQIELSKHLKELSLRNDQAINDIRKKYELEKVEIISAEKEKAEKLIREMENKCNEKILENKRESERCLTRLKEEHGTVVARIQQDNEHKESTLRAYHKEELQRIRSQAENELKERLSSLRQEHQAQINSVNVQHEEDCQKLQDELELQKSKEEKQRALLQLQWKVMGENQQVDQEVSSKKRRDPYVRKESQIQLAGPETKRKDVKLPGVIQSPISNAMRKVEKGTQDVPNHRKVTHHEYEVETANGRITKRRKTTKSTVMFGEPNTQKSLHNTADKDVSRTRKVVPGSRAHPANIGELFSEGSLNPYAEDPYAFD</sequence>
<evidence type="ECO:0000313" key="1">
    <source>
        <dbReference type="EnsemblPlants" id="AVESA.00010b.r2.2AG0224380.1.CDS"/>
    </source>
</evidence>
<name>A0ACD5UC25_AVESA</name>
<keyword evidence="2" id="KW-1185">Reference proteome</keyword>
<protein>
    <submittedName>
        <fullName evidence="1">Uncharacterized protein</fullName>
    </submittedName>
</protein>
<evidence type="ECO:0000313" key="2">
    <source>
        <dbReference type="Proteomes" id="UP001732700"/>
    </source>
</evidence>
<proteinExistence type="predicted"/>
<accession>A0ACD5UC25</accession>
<dbReference type="EnsemblPlants" id="AVESA.00010b.r2.2AG0224380.1">
    <property type="protein sequence ID" value="AVESA.00010b.r2.2AG0224380.1.CDS"/>
    <property type="gene ID" value="AVESA.00010b.r2.2AG0224380"/>
</dbReference>
<organism evidence="1 2">
    <name type="scientific">Avena sativa</name>
    <name type="common">Oat</name>
    <dbReference type="NCBI Taxonomy" id="4498"/>
    <lineage>
        <taxon>Eukaryota</taxon>
        <taxon>Viridiplantae</taxon>
        <taxon>Streptophyta</taxon>
        <taxon>Embryophyta</taxon>
        <taxon>Tracheophyta</taxon>
        <taxon>Spermatophyta</taxon>
        <taxon>Magnoliopsida</taxon>
        <taxon>Liliopsida</taxon>
        <taxon>Poales</taxon>
        <taxon>Poaceae</taxon>
        <taxon>BOP clade</taxon>
        <taxon>Pooideae</taxon>
        <taxon>Poodae</taxon>
        <taxon>Poeae</taxon>
        <taxon>Poeae Chloroplast Group 1 (Aveneae type)</taxon>
        <taxon>Aveninae</taxon>
        <taxon>Avena</taxon>
    </lineage>
</organism>
<dbReference type="Proteomes" id="UP001732700">
    <property type="component" value="Chromosome 2A"/>
</dbReference>